<dbReference type="PANTHER" id="PTHR30157">
    <property type="entry name" value="FERRIC REDUCTASE, NADPH-DEPENDENT"/>
    <property type="match status" value="1"/>
</dbReference>
<dbReference type="Pfam" id="PF04954">
    <property type="entry name" value="SIP"/>
    <property type="match status" value="1"/>
</dbReference>
<protein>
    <submittedName>
        <fullName evidence="2">NADPH-dependent ferric siderophore reductase, contains FAD-binding and SIP domains</fullName>
    </submittedName>
</protein>
<dbReference type="Gene3D" id="3.40.50.80">
    <property type="entry name" value="Nucleotide-binding domain of ferredoxin-NADP reductase (FNR) module"/>
    <property type="match status" value="1"/>
</dbReference>
<dbReference type="GO" id="GO:0016491">
    <property type="term" value="F:oxidoreductase activity"/>
    <property type="evidence" value="ECO:0007669"/>
    <property type="project" value="InterPro"/>
</dbReference>
<evidence type="ECO:0000259" key="1">
    <source>
        <dbReference type="PROSITE" id="PS51384"/>
    </source>
</evidence>
<dbReference type="InterPro" id="IPR017927">
    <property type="entry name" value="FAD-bd_FR_type"/>
</dbReference>
<dbReference type="OrthoDB" id="9814826at2"/>
<dbReference type="Pfam" id="PF08021">
    <property type="entry name" value="FAD_binding_9"/>
    <property type="match status" value="1"/>
</dbReference>
<evidence type="ECO:0000313" key="2">
    <source>
        <dbReference type="EMBL" id="SFJ21603.1"/>
    </source>
</evidence>
<dbReference type="SUPFAM" id="SSF63380">
    <property type="entry name" value="Riboflavin synthase domain-like"/>
    <property type="match status" value="1"/>
</dbReference>
<sequence length="314" mass="33557">MTTTASPALPFLLADVEVASVDRLSPSFVRLELASPALADLGLDGPILDQRIKLVFPHADGLLPSIEGADESWTATWMERPVEERGHMRTYTVRDVRGTGVETRLVLDVVLHEGDGLQGPGAAWAANAKVGDRVIVLAPRRGHGFGGVEFVPGTARELLLVGDETAVPAVAGILRDLPATARGAAFLEVPRSGDVQTIQHPEGVSVTWLPRDGAERGTALHQAVLDHLGASAVPNEDHEVDDDLWETPTYSSSGEPVQETVSVVGHDLAGLYAWIAGEAKVVTGLRRALVRDLGVDRHQVAFMGYWRSGVAMRS</sequence>
<dbReference type="EMBL" id="FOQG01000021">
    <property type="protein sequence ID" value="SFJ21603.1"/>
    <property type="molecule type" value="Genomic_DNA"/>
</dbReference>
<reference evidence="2 3" key="1">
    <citation type="submission" date="2016-10" db="EMBL/GenBank/DDBJ databases">
        <authorList>
            <person name="de Groot N.N."/>
        </authorList>
    </citation>
    <scope>NUCLEOTIDE SEQUENCE [LARGE SCALE GENOMIC DNA]</scope>
    <source>
        <strain evidence="2 3">CGMCC 1.11156</strain>
    </source>
</reference>
<proteinExistence type="predicted"/>
<dbReference type="InterPro" id="IPR017938">
    <property type="entry name" value="Riboflavin_synthase-like_b-brl"/>
</dbReference>
<feature type="domain" description="FAD-binding FR-type" evidence="1">
    <location>
        <begin position="11"/>
        <end position="152"/>
    </location>
</feature>
<dbReference type="Proteomes" id="UP000198649">
    <property type="component" value="Unassembled WGS sequence"/>
</dbReference>
<dbReference type="AlphaFoldDB" id="A0A1I3PJE7"/>
<dbReference type="RefSeq" id="WP_091116804.1">
    <property type="nucleotide sequence ID" value="NZ_BKAF01000027.1"/>
</dbReference>
<dbReference type="CDD" id="cd06193">
    <property type="entry name" value="siderophore_interacting"/>
    <property type="match status" value="1"/>
</dbReference>
<gene>
    <name evidence="2" type="ORF">SAMN05216561_1217</name>
</gene>
<dbReference type="InterPro" id="IPR039374">
    <property type="entry name" value="SIP_fam"/>
</dbReference>
<dbReference type="PROSITE" id="PS51384">
    <property type="entry name" value="FAD_FR"/>
    <property type="match status" value="1"/>
</dbReference>
<dbReference type="InterPro" id="IPR007037">
    <property type="entry name" value="SIP_rossman_dom"/>
</dbReference>
<dbReference type="Gene3D" id="2.40.30.10">
    <property type="entry name" value="Translation factors"/>
    <property type="match status" value="1"/>
</dbReference>
<evidence type="ECO:0000313" key="3">
    <source>
        <dbReference type="Proteomes" id="UP000198649"/>
    </source>
</evidence>
<dbReference type="PANTHER" id="PTHR30157:SF0">
    <property type="entry name" value="NADPH-DEPENDENT FERRIC-CHELATE REDUCTASE"/>
    <property type="match status" value="1"/>
</dbReference>
<organism evidence="2 3">
    <name type="scientific">Nocardioides psychrotolerans</name>
    <dbReference type="NCBI Taxonomy" id="1005945"/>
    <lineage>
        <taxon>Bacteria</taxon>
        <taxon>Bacillati</taxon>
        <taxon>Actinomycetota</taxon>
        <taxon>Actinomycetes</taxon>
        <taxon>Propionibacteriales</taxon>
        <taxon>Nocardioidaceae</taxon>
        <taxon>Nocardioides</taxon>
    </lineage>
</organism>
<keyword evidence="3" id="KW-1185">Reference proteome</keyword>
<accession>A0A1I3PJE7</accession>
<name>A0A1I3PJE7_9ACTN</name>
<dbReference type="InterPro" id="IPR039261">
    <property type="entry name" value="FNR_nucleotide-bd"/>
</dbReference>
<dbReference type="InterPro" id="IPR013113">
    <property type="entry name" value="SIP_FAD-bd"/>
</dbReference>
<dbReference type="STRING" id="1005945.SAMN05216561_1217"/>